<proteinExistence type="predicted"/>
<dbReference type="GO" id="GO:0008168">
    <property type="term" value="F:methyltransferase activity"/>
    <property type="evidence" value="ECO:0007669"/>
    <property type="project" value="UniProtKB-KW"/>
</dbReference>
<dbReference type="InterPro" id="IPR029063">
    <property type="entry name" value="SAM-dependent_MTases_sf"/>
</dbReference>
<dbReference type="GO" id="GO:0032259">
    <property type="term" value="P:methylation"/>
    <property type="evidence" value="ECO:0007669"/>
    <property type="project" value="UniProtKB-KW"/>
</dbReference>
<protein>
    <submittedName>
        <fullName evidence="1">Methyltransferase domain protein</fullName>
    </submittedName>
</protein>
<dbReference type="Proteomes" id="UP000029387">
    <property type="component" value="Unassembled WGS sequence"/>
</dbReference>
<keyword evidence="1" id="KW-0489">Methyltransferase</keyword>
<evidence type="ECO:0000313" key="2">
    <source>
        <dbReference type="Proteomes" id="UP000029387"/>
    </source>
</evidence>
<keyword evidence="2" id="KW-1185">Reference proteome</keyword>
<dbReference type="PANTHER" id="PTHR40036">
    <property type="entry name" value="MACROCIN O-METHYLTRANSFERASE"/>
    <property type="match status" value="1"/>
</dbReference>
<sequence length="230" mass="27219">MSFFEKIVFRILKANAYLSKSYDYDLSHQFRKKEMEESMQFIDENMPDALCFPASPKERLLDYAISQIKKGTVLEFGVRHGESIRHIANKLRDRQIHGFDSFEGLPEDWTGNGFSQNDFTLHGKMPKVPENVILHKGWFEDTIPEYQKKYDENIAFINLDCDLYSSTKTVFDSLGHKMKKNTILLIDDFFNYRNWKQHQFKAFQEFVEQNQIKFEYLAFNGKHGVCIRIL</sequence>
<keyword evidence="1" id="KW-0808">Transferase</keyword>
<dbReference type="Pfam" id="PF05711">
    <property type="entry name" value="TylF"/>
    <property type="match status" value="1"/>
</dbReference>
<reference evidence="1 2" key="1">
    <citation type="submission" date="2014-06" db="EMBL/GenBank/DDBJ databases">
        <authorList>
            <person name="Ngugi D.K."/>
            <person name="Blom J."/>
            <person name="Alam I."/>
            <person name="Rashid M."/>
            <person name="Baalawi W."/>
            <person name="Zhang G."/>
            <person name="Hikmawan T."/>
            <person name="Guan Y."/>
            <person name="Antunes A."/>
            <person name="Siam R."/>
            <person name="El-Dorry H."/>
            <person name="Bajic V."/>
            <person name="Stingl U."/>
        </authorList>
    </citation>
    <scope>NUCLEOTIDE SEQUENCE [LARGE SCALE GENOMIC DNA]</scope>
    <source>
        <strain evidence="1">SCGC AAA799-P11</strain>
    </source>
</reference>
<dbReference type="InterPro" id="IPR008884">
    <property type="entry name" value="TylF_MeTrfase"/>
</dbReference>
<comment type="caution">
    <text evidence="1">The sequence shown here is derived from an EMBL/GenBank/DDBJ whole genome shotgun (WGS) entry which is preliminary data.</text>
</comment>
<name>A0A087S303_9ARCH</name>
<dbReference type="Gene3D" id="3.40.50.150">
    <property type="entry name" value="Vaccinia Virus protein VP39"/>
    <property type="match status" value="1"/>
</dbReference>
<organism evidence="1 2">
    <name type="scientific">Marine Group I thaumarchaeote SCGC AAA799-P11</name>
    <dbReference type="NCBI Taxonomy" id="1502295"/>
    <lineage>
        <taxon>Archaea</taxon>
        <taxon>Nitrososphaerota</taxon>
        <taxon>Marine Group I</taxon>
    </lineage>
</organism>
<dbReference type="EMBL" id="JOSZ01000002">
    <property type="protein sequence ID" value="KFM20107.1"/>
    <property type="molecule type" value="Genomic_DNA"/>
</dbReference>
<evidence type="ECO:0000313" key="1">
    <source>
        <dbReference type="EMBL" id="KFM20107.1"/>
    </source>
</evidence>
<accession>A0A087S303</accession>
<gene>
    <name evidence="1" type="ORF">AAA799P11_00178</name>
</gene>
<dbReference type="AlphaFoldDB" id="A0A087S303"/>
<dbReference type="SUPFAM" id="SSF53335">
    <property type="entry name" value="S-adenosyl-L-methionine-dependent methyltransferases"/>
    <property type="match status" value="1"/>
</dbReference>
<dbReference type="PANTHER" id="PTHR40036:SF1">
    <property type="entry name" value="MACROCIN O-METHYLTRANSFERASE"/>
    <property type="match status" value="1"/>
</dbReference>